<feature type="compositionally biased region" description="Basic and acidic residues" evidence="13">
    <location>
        <begin position="374"/>
        <end position="385"/>
    </location>
</feature>
<keyword evidence="5 12" id="KW-0378">Hydrolase</keyword>
<comment type="similarity">
    <text evidence="2 11 12">Belongs to the RPAP2 family.</text>
</comment>
<dbReference type="EMBL" id="JAUHHV010000006">
    <property type="protein sequence ID" value="KAK1420784.1"/>
    <property type="molecule type" value="Genomic_DNA"/>
</dbReference>
<evidence type="ECO:0000256" key="9">
    <source>
        <dbReference type="ARBA" id="ARBA00047761"/>
    </source>
</evidence>
<dbReference type="InterPro" id="IPR007308">
    <property type="entry name" value="Rtr1/RPAP2_dom"/>
</dbReference>
<evidence type="ECO:0000256" key="7">
    <source>
        <dbReference type="ARBA" id="ARBA00022912"/>
    </source>
</evidence>
<dbReference type="PROSITE" id="PS51479">
    <property type="entry name" value="ZF_RTR1"/>
    <property type="match status" value="1"/>
</dbReference>
<organism evidence="15 16">
    <name type="scientific">Tagetes erecta</name>
    <name type="common">African marigold</name>
    <dbReference type="NCBI Taxonomy" id="13708"/>
    <lineage>
        <taxon>Eukaryota</taxon>
        <taxon>Viridiplantae</taxon>
        <taxon>Streptophyta</taxon>
        <taxon>Embryophyta</taxon>
        <taxon>Tracheophyta</taxon>
        <taxon>Spermatophyta</taxon>
        <taxon>Magnoliopsida</taxon>
        <taxon>eudicotyledons</taxon>
        <taxon>Gunneridae</taxon>
        <taxon>Pentapetalae</taxon>
        <taxon>asterids</taxon>
        <taxon>campanulids</taxon>
        <taxon>Asterales</taxon>
        <taxon>Asteraceae</taxon>
        <taxon>Asteroideae</taxon>
        <taxon>Heliantheae alliance</taxon>
        <taxon>Tageteae</taxon>
        <taxon>Tagetes</taxon>
    </lineage>
</organism>
<gene>
    <name evidence="15" type="ORF">QVD17_22647</name>
</gene>
<dbReference type="InterPro" id="IPR038534">
    <property type="entry name" value="Rtr1/RPAP2_sf"/>
</dbReference>
<evidence type="ECO:0000256" key="11">
    <source>
        <dbReference type="PROSITE-ProRule" id="PRU00812"/>
    </source>
</evidence>
<comment type="subcellular location">
    <subcellularLocation>
        <location evidence="1 12">Nucleus</location>
    </subcellularLocation>
</comment>
<keyword evidence="3 12" id="KW-0479">Metal-binding</keyword>
<dbReference type="GO" id="GO:0008420">
    <property type="term" value="F:RNA polymerase II CTD heptapeptide repeat phosphatase activity"/>
    <property type="evidence" value="ECO:0007669"/>
    <property type="project" value="UniProtKB-UniRule"/>
</dbReference>
<dbReference type="PANTHER" id="PTHR14732">
    <property type="entry name" value="RNA POLYMERASE II SUBUNIT B1 CTD PHOSPHATASE RPAP2-RELATED"/>
    <property type="match status" value="1"/>
</dbReference>
<comment type="function">
    <text evidence="12">Putative RNA polymerase II subunit B1 C-terminal domain (CTD) phosphatase involved in RNA polymerase II transcription regulation.</text>
</comment>
<sequence length="702" mass="78654">MSNTSSLVALKDVIYKLQLCLLDGIKSETQLLVAGSLLSKSDYHDVVTERSIAQMCGYPLCHNSLPSSEPPKKGRYTISLKEHKVYDLLETRMYCSTKCVVNSRAYEQSLQDERSLDFDTSKIDKVVRLFEDLNLKNEEGVGDLGLSNLSIKEKEDENAGRGVMSMEEWIGPSNAIEGYVPQHDRSSKNRSGSKGKDEKLKREVKKQESMLDELNFTSSIIMHGDEYNISKKPSGSKVKDEKLKREVKKQESMLDELNFTSSIILQGDEYNISKKPSGSKVKDEKLKREVKKQESMLDELNFTSSIIMQGDEYNISKKPSGSKVKDDKLRREVKKQESMFDELNFMSSIITQGDEYSISKKPSGQTKLKKKHTKLNDEEKCETHEPSGTGIDQPSCSSGLKSCLKLKSCSGENAAAIKRNVTWADDEADSNTKTQVFENETENHKDFGISEDQLASAEIRAQAEGQLVDSRDVDSVSEAGQLAPLEGPVDPEPAQVKWSKKTGIVESDFFDSQDSWFDTPPEEFVLDLSPFAKMFMSLFAWVSSSTLTYVYGGEDSSAEEHYSSINGREYPQKIFLADGRSSEIKLTLATCLARALPGLVRHLRLATPVSTIEYAMGCLLETMSFVDPLPALRMKQWHVFILLFLEALSVSRIPALAPQLTNTSFFHKVFEDGQISREEYEVLKDLILPLGRAPQFAMQSGA</sequence>
<accession>A0AAD8NTR3</accession>
<feature type="compositionally biased region" description="Basic and acidic residues" evidence="13">
    <location>
        <begin position="194"/>
        <end position="204"/>
    </location>
</feature>
<proteinExistence type="inferred from homology"/>
<keyword evidence="16" id="KW-1185">Reference proteome</keyword>
<feature type="domain" description="RTR1-type" evidence="14">
    <location>
        <begin position="33"/>
        <end position="119"/>
    </location>
</feature>
<dbReference type="GO" id="GO:0008270">
    <property type="term" value="F:zinc ion binding"/>
    <property type="evidence" value="ECO:0007669"/>
    <property type="project" value="UniProtKB-KW"/>
</dbReference>
<evidence type="ECO:0000256" key="5">
    <source>
        <dbReference type="ARBA" id="ARBA00022801"/>
    </source>
</evidence>
<evidence type="ECO:0000256" key="8">
    <source>
        <dbReference type="ARBA" id="ARBA00023242"/>
    </source>
</evidence>
<keyword evidence="8 12" id="KW-0539">Nucleus</keyword>
<reference evidence="15" key="1">
    <citation type="journal article" date="2023" name="bioRxiv">
        <title>Improved chromosome-level genome assembly for marigold (Tagetes erecta).</title>
        <authorList>
            <person name="Jiang F."/>
            <person name="Yuan L."/>
            <person name="Wang S."/>
            <person name="Wang H."/>
            <person name="Xu D."/>
            <person name="Wang A."/>
            <person name="Fan W."/>
        </authorList>
    </citation>
    <scope>NUCLEOTIDE SEQUENCE</scope>
    <source>
        <strain evidence="15">WSJ</strain>
        <tissue evidence="15">Leaf</tissue>
    </source>
</reference>
<dbReference type="InterPro" id="IPR039693">
    <property type="entry name" value="Rtr1/RPAP2"/>
</dbReference>
<dbReference type="AlphaFoldDB" id="A0AAD8NTR3"/>
<evidence type="ECO:0000256" key="13">
    <source>
        <dbReference type="SAM" id="MobiDB-lite"/>
    </source>
</evidence>
<evidence type="ECO:0000256" key="10">
    <source>
        <dbReference type="ARBA" id="ARBA00048336"/>
    </source>
</evidence>
<keyword evidence="6 12" id="KW-0862">Zinc</keyword>
<evidence type="ECO:0000313" key="15">
    <source>
        <dbReference type="EMBL" id="KAK1420784.1"/>
    </source>
</evidence>
<dbReference type="Proteomes" id="UP001229421">
    <property type="component" value="Unassembled WGS sequence"/>
</dbReference>
<evidence type="ECO:0000313" key="16">
    <source>
        <dbReference type="Proteomes" id="UP001229421"/>
    </source>
</evidence>
<dbReference type="GO" id="GO:0005737">
    <property type="term" value="C:cytoplasm"/>
    <property type="evidence" value="ECO:0007669"/>
    <property type="project" value="TreeGrafter"/>
</dbReference>
<comment type="catalytic activity">
    <reaction evidence="9 12">
        <text>O-phospho-L-seryl-[protein] + H2O = L-seryl-[protein] + phosphate</text>
        <dbReference type="Rhea" id="RHEA:20629"/>
        <dbReference type="Rhea" id="RHEA-COMP:9863"/>
        <dbReference type="Rhea" id="RHEA-COMP:11604"/>
        <dbReference type="ChEBI" id="CHEBI:15377"/>
        <dbReference type="ChEBI" id="CHEBI:29999"/>
        <dbReference type="ChEBI" id="CHEBI:43474"/>
        <dbReference type="ChEBI" id="CHEBI:83421"/>
        <dbReference type="EC" id="3.1.3.16"/>
    </reaction>
</comment>
<name>A0AAD8NTR3_TARER</name>
<keyword evidence="7 12" id="KW-0904">Protein phosphatase</keyword>
<dbReference type="Gene3D" id="1.25.40.820">
    <property type="match status" value="1"/>
</dbReference>
<dbReference type="Pfam" id="PF04181">
    <property type="entry name" value="RPAP2_Rtr1"/>
    <property type="match status" value="1"/>
</dbReference>
<comment type="caution">
    <text evidence="15">The sequence shown here is derived from an EMBL/GenBank/DDBJ whole genome shotgun (WGS) entry which is preliminary data.</text>
</comment>
<feature type="region of interest" description="Disordered" evidence="13">
    <location>
        <begin position="357"/>
        <end position="393"/>
    </location>
</feature>
<evidence type="ECO:0000256" key="2">
    <source>
        <dbReference type="ARBA" id="ARBA00005676"/>
    </source>
</evidence>
<keyword evidence="4 12" id="KW-0863">Zinc-finger</keyword>
<dbReference type="EC" id="3.1.3.16" evidence="12"/>
<protein>
    <recommendedName>
        <fullName evidence="12">RNA polymerase II subunit B1 CTD phosphatase RPAP2 homolog</fullName>
        <ecNumber evidence="12">3.1.3.16</ecNumber>
    </recommendedName>
</protein>
<evidence type="ECO:0000256" key="3">
    <source>
        <dbReference type="ARBA" id="ARBA00022723"/>
    </source>
</evidence>
<evidence type="ECO:0000256" key="6">
    <source>
        <dbReference type="ARBA" id="ARBA00022833"/>
    </source>
</evidence>
<feature type="region of interest" description="Disordered" evidence="13">
    <location>
        <begin position="176"/>
        <end position="204"/>
    </location>
</feature>
<dbReference type="GO" id="GO:0005634">
    <property type="term" value="C:nucleus"/>
    <property type="evidence" value="ECO:0007669"/>
    <property type="project" value="UniProtKB-SubCell"/>
</dbReference>
<evidence type="ECO:0000256" key="12">
    <source>
        <dbReference type="RuleBase" id="RU367080"/>
    </source>
</evidence>
<dbReference type="GO" id="GO:0043175">
    <property type="term" value="F:RNA polymerase core enzyme binding"/>
    <property type="evidence" value="ECO:0007669"/>
    <property type="project" value="UniProtKB-UniRule"/>
</dbReference>
<evidence type="ECO:0000259" key="14">
    <source>
        <dbReference type="PROSITE" id="PS51479"/>
    </source>
</evidence>
<dbReference type="PANTHER" id="PTHR14732:SF0">
    <property type="entry name" value="RNA POLYMERASE II SUBUNIT B1 CTD PHOSPHATASE RPAP2-RELATED"/>
    <property type="match status" value="1"/>
</dbReference>
<evidence type="ECO:0000256" key="1">
    <source>
        <dbReference type="ARBA" id="ARBA00004123"/>
    </source>
</evidence>
<evidence type="ECO:0000256" key="4">
    <source>
        <dbReference type="ARBA" id="ARBA00022771"/>
    </source>
</evidence>
<comment type="catalytic activity">
    <reaction evidence="10 12">
        <text>O-phospho-L-threonyl-[protein] + H2O = L-threonyl-[protein] + phosphate</text>
        <dbReference type="Rhea" id="RHEA:47004"/>
        <dbReference type="Rhea" id="RHEA-COMP:11060"/>
        <dbReference type="Rhea" id="RHEA-COMP:11605"/>
        <dbReference type="ChEBI" id="CHEBI:15377"/>
        <dbReference type="ChEBI" id="CHEBI:30013"/>
        <dbReference type="ChEBI" id="CHEBI:43474"/>
        <dbReference type="ChEBI" id="CHEBI:61977"/>
        <dbReference type="EC" id="3.1.3.16"/>
    </reaction>
</comment>